<dbReference type="EMBL" id="KZ613575">
    <property type="protein sequence ID" value="PMD12014.1"/>
    <property type="molecule type" value="Genomic_DNA"/>
</dbReference>
<evidence type="ECO:0000313" key="2">
    <source>
        <dbReference type="Proteomes" id="UP000235672"/>
    </source>
</evidence>
<evidence type="ECO:0000313" key="1">
    <source>
        <dbReference type="EMBL" id="PMD12014.1"/>
    </source>
</evidence>
<sequence length="185" mass="21020">MTLENDSLNNGVQHLSLNGNGMSTRNGNRMQGETIVRNGASEGSNVRSVVEKPFQNGHVIPNGKENFEPKPRTDEYDVDFSDTREFSVKRWEDLTSLALSRLSTQDREAAAEYLYWHDVGSEIEARIKDPKSTQIMKRQMGRIQAFPNVLAKLTMTFDKLIFPLEVKFGALWGLVYLNLKTPTHM</sequence>
<dbReference type="Proteomes" id="UP000235672">
    <property type="component" value="Unassembled WGS sequence"/>
</dbReference>
<organism evidence="1 2">
    <name type="scientific">Hyaloscypha hepaticicola</name>
    <dbReference type="NCBI Taxonomy" id="2082293"/>
    <lineage>
        <taxon>Eukaryota</taxon>
        <taxon>Fungi</taxon>
        <taxon>Dikarya</taxon>
        <taxon>Ascomycota</taxon>
        <taxon>Pezizomycotina</taxon>
        <taxon>Leotiomycetes</taxon>
        <taxon>Helotiales</taxon>
        <taxon>Hyaloscyphaceae</taxon>
        <taxon>Hyaloscypha</taxon>
    </lineage>
</organism>
<proteinExistence type="predicted"/>
<accession>A0A2J6PDE4</accession>
<dbReference type="AlphaFoldDB" id="A0A2J6PDE4"/>
<reference evidence="1 2" key="1">
    <citation type="submission" date="2016-05" db="EMBL/GenBank/DDBJ databases">
        <title>A degradative enzymes factory behind the ericoid mycorrhizal symbiosis.</title>
        <authorList>
            <consortium name="DOE Joint Genome Institute"/>
            <person name="Martino E."/>
            <person name="Morin E."/>
            <person name="Grelet G."/>
            <person name="Kuo A."/>
            <person name="Kohler A."/>
            <person name="Daghino S."/>
            <person name="Barry K."/>
            <person name="Choi C."/>
            <person name="Cichocki N."/>
            <person name="Clum A."/>
            <person name="Copeland A."/>
            <person name="Hainaut M."/>
            <person name="Haridas S."/>
            <person name="Labutti K."/>
            <person name="Lindquist E."/>
            <person name="Lipzen A."/>
            <person name="Khouja H.-R."/>
            <person name="Murat C."/>
            <person name="Ohm R."/>
            <person name="Olson A."/>
            <person name="Spatafora J."/>
            <person name="Veneault-Fourrey C."/>
            <person name="Henrissat B."/>
            <person name="Grigoriev I."/>
            <person name="Martin F."/>
            <person name="Perotto S."/>
        </authorList>
    </citation>
    <scope>NUCLEOTIDE SEQUENCE [LARGE SCALE GENOMIC DNA]</scope>
    <source>
        <strain evidence="1 2">UAMH 7357</strain>
    </source>
</reference>
<gene>
    <name evidence="1" type="ORF">NA56DRAFT_57844</name>
</gene>
<protein>
    <submittedName>
        <fullName evidence="1">Uncharacterized protein</fullName>
    </submittedName>
</protein>
<name>A0A2J6PDE4_9HELO</name>
<dbReference type="STRING" id="1745343.A0A2J6PDE4"/>
<keyword evidence="2" id="KW-1185">Reference proteome</keyword>